<name>A0A6G2CQY2_9FIRM</name>
<dbReference type="RefSeq" id="WP_129821714.1">
    <property type="nucleotide sequence ID" value="NZ_CABJBH010000027.1"/>
</dbReference>
<protein>
    <submittedName>
        <fullName evidence="2">DUF4097 family beta strand repeat protein</fullName>
    </submittedName>
</protein>
<dbReference type="InterPro" id="IPR025164">
    <property type="entry name" value="Toastrack_DUF4097"/>
</dbReference>
<sequence>MKKNRMGLYLIYSSVTALVIFIASMISMTVYDIKKIPDLIDDIAERIEGYEGDIFTYDHLESEQFVSNLQFRQSGSEEDYYHLSTFDFDLAQPIELETDVMNADVVIQSVEGQTLSVEIYTKKPNRFRIEQSISTVTVEEKKKNQLFCFFGCEESKSKIVIKAPQNVMDYELETLNGDIKISGIGQILEVKTVNGTVELCDSQFVEAILETVNGKIKVLDSIINNESTLSVVNGSLLVSNLESSYIEAETINGDFSITDLKGEVLNLSTVNGDFNLKNIYMSYIDVDKLNGEVSLKNEDLSYQIKSLQLSGLKKNHEIEANVLKISYN</sequence>
<dbReference type="EMBL" id="WMQV01000032">
    <property type="protein sequence ID" value="MTL95139.1"/>
    <property type="molecule type" value="Genomic_DNA"/>
</dbReference>
<dbReference type="Pfam" id="PF13349">
    <property type="entry name" value="DUF4097"/>
    <property type="match status" value="1"/>
</dbReference>
<organism evidence="2">
    <name type="scientific">Turicibacter sanguinis</name>
    <dbReference type="NCBI Taxonomy" id="154288"/>
    <lineage>
        <taxon>Bacteria</taxon>
        <taxon>Bacillati</taxon>
        <taxon>Bacillota</taxon>
        <taxon>Erysipelotrichia</taxon>
        <taxon>Erysipelotrichales</taxon>
        <taxon>Turicibacteraceae</taxon>
        <taxon>Turicibacter</taxon>
    </lineage>
</organism>
<evidence type="ECO:0000259" key="1">
    <source>
        <dbReference type="Pfam" id="PF13349"/>
    </source>
</evidence>
<comment type="caution">
    <text evidence="2">The sequence shown here is derived from an EMBL/GenBank/DDBJ whole genome shotgun (WGS) entry which is preliminary data.</text>
</comment>
<reference evidence="2" key="1">
    <citation type="journal article" date="2019" name="Nat. Med.">
        <title>A library of human gut bacterial isolates paired with longitudinal multiomics data enables mechanistic microbiome research.</title>
        <authorList>
            <person name="Poyet M."/>
            <person name="Groussin M."/>
            <person name="Gibbons S.M."/>
            <person name="Avila-Pacheco J."/>
            <person name="Jiang X."/>
            <person name="Kearney S.M."/>
            <person name="Perrotta A.R."/>
            <person name="Berdy B."/>
            <person name="Zhao S."/>
            <person name="Lieberman T.D."/>
            <person name="Swanson P.K."/>
            <person name="Smith M."/>
            <person name="Roesemann S."/>
            <person name="Alexander J.E."/>
            <person name="Rich S.A."/>
            <person name="Livny J."/>
            <person name="Vlamakis H."/>
            <person name="Clish C."/>
            <person name="Bullock K."/>
            <person name="Deik A."/>
            <person name="Scott J."/>
            <person name="Pierce K.A."/>
            <person name="Xavier R.J."/>
            <person name="Alm E.J."/>
        </authorList>
    </citation>
    <scope>NUCLEOTIDE SEQUENCE</scope>
    <source>
        <strain evidence="2">BIOML-A179</strain>
    </source>
</reference>
<evidence type="ECO:0000313" key="2">
    <source>
        <dbReference type="EMBL" id="MTL95139.1"/>
    </source>
</evidence>
<proteinExistence type="predicted"/>
<feature type="domain" description="DUF4097" evidence="1">
    <location>
        <begin position="95"/>
        <end position="305"/>
    </location>
</feature>
<gene>
    <name evidence="2" type="ORF">GMA64_11415</name>
</gene>
<accession>A0A6G2CQY2</accession>
<dbReference type="AlphaFoldDB" id="A0A6G2CQY2"/>